<dbReference type="OrthoDB" id="9787779at2"/>
<dbReference type="InterPro" id="IPR036188">
    <property type="entry name" value="FAD/NAD-bd_sf"/>
</dbReference>
<name>A0A1W6YKZ8_9BORD</name>
<dbReference type="GO" id="GO:0016614">
    <property type="term" value="F:oxidoreductase activity, acting on CH-OH group of donors"/>
    <property type="evidence" value="ECO:0007669"/>
    <property type="project" value="InterPro"/>
</dbReference>
<evidence type="ECO:0000313" key="9">
    <source>
        <dbReference type="Proteomes" id="UP000194151"/>
    </source>
</evidence>
<sequence length="529" mass="57895">MSTEFDADVIVVGSGVCGSLAAHRLGQAGKSVILLEAGPRVPRWKIVEKFRNTPVKGNPNGPYPDTAHAPKSDTKGYLEETGKTVNNPSYLRLVGGTTWHWAGACYRFLPNDFKMQTLYGVSRDWPIGYDDLEPYYAQAEVEMGVSGPDDADQSATGRPGTYPPRSTPYPMKAQPLPYMQARADEVLSAAGFRVVNEPTARNSRPYDDRPTCQGNNSCTPVCPIGALYNGSVHAYKSEEVGVKLMTDAVVYQVEADGAGKIVAVRYKSPDGTDHRLTARAFVLAAYSIETPRLLLMSGIANSSDMVGRNLSCQPESHQNFLTNEALWPGRGPVHPQTFFTARDGEFRRERAGTKHVVVNNSPNQMITTNLLKKGIIGPRLDEMIRDQAARIMELSTQHEYPGEPSNRVTLSTTRKDALGLPTPVVHFNRDNPYFLAGFEDTKRVYKRVAELFGATEYSPLTWVHPHTQGTTIMGADPRTSVVDPQGRAHDHPNLYIVGPNVMTTTGTVNPTLTAAALALRTADAVLHSI</sequence>
<keyword evidence="4" id="KW-0274">FAD</keyword>
<evidence type="ECO:0000256" key="4">
    <source>
        <dbReference type="ARBA" id="ARBA00022827"/>
    </source>
</evidence>
<accession>A0A1W6YKZ8</accession>
<dbReference type="Pfam" id="PF00732">
    <property type="entry name" value="GMC_oxred_N"/>
    <property type="match status" value="1"/>
</dbReference>
<dbReference type="Proteomes" id="UP000194151">
    <property type="component" value="Chromosome"/>
</dbReference>
<dbReference type="PANTHER" id="PTHR42784:SF1">
    <property type="entry name" value="PYRANOSE 2-OXIDASE"/>
    <property type="match status" value="1"/>
</dbReference>
<proteinExistence type="inferred from homology"/>
<dbReference type="SUPFAM" id="SSF51905">
    <property type="entry name" value="FAD/NAD(P)-binding domain"/>
    <property type="match status" value="1"/>
</dbReference>
<evidence type="ECO:0000313" key="8">
    <source>
        <dbReference type="EMBL" id="ARP81765.1"/>
    </source>
</evidence>
<comment type="cofactor">
    <cofactor evidence="1">
        <name>FAD</name>
        <dbReference type="ChEBI" id="CHEBI:57692"/>
    </cofactor>
</comment>
<dbReference type="PANTHER" id="PTHR42784">
    <property type="entry name" value="PYRANOSE 2-OXIDASE"/>
    <property type="match status" value="1"/>
</dbReference>
<evidence type="ECO:0000256" key="6">
    <source>
        <dbReference type="SAM" id="MobiDB-lite"/>
    </source>
</evidence>
<dbReference type="InterPro" id="IPR000172">
    <property type="entry name" value="GMC_OxRdtase_N"/>
</dbReference>
<dbReference type="InterPro" id="IPR017896">
    <property type="entry name" value="4Fe4S_Fe-S-bd"/>
</dbReference>
<comment type="similarity">
    <text evidence="2">Belongs to the GMC oxidoreductase family.</text>
</comment>
<gene>
    <name evidence="8" type="ORF">CAL12_13695</name>
</gene>
<dbReference type="InterPro" id="IPR007867">
    <property type="entry name" value="GMC_OxRtase_C"/>
</dbReference>
<feature type="region of interest" description="Disordered" evidence="6">
    <location>
        <begin position="145"/>
        <end position="170"/>
    </location>
</feature>
<dbReference type="GO" id="GO:0050660">
    <property type="term" value="F:flavin adenine dinucleotide binding"/>
    <property type="evidence" value="ECO:0007669"/>
    <property type="project" value="InterPro"/>
</dbReference>
<evidence type="ECO:0000256" key="2">
    <source>
        <dbReference type="ARBA" id="ARBA00010790"/>
    </source>
</evidence>
<dbReference type="Pfam" id="PF05199">
    <property type="entry name" value="GMC_oxred_C"/>
    <property type="match status" value="1"/>
</dbReference>
<keyword evidence="5" id="KW-0560">Oxidoreductase</keyword>
<dbReference type="KEGG" id="bgv:CAL12_13695"/>
<dbReference type="PROSITE" id="PS51379">
    <property type="entry name" value="4FE4S_FER_2"/>
    <property type="match status" value="1"/>
</dbReference>
<dbReference type="AlphaFoldDB" id="A0A1W6YKZ8"/>
<protein>
    <submittedName>
        <fullName evidence="8">Choline dehydrogenase</fullName>
    </submittedName>
</protein>
<evidence type="ECO:0000256" key="3">
    <source>
        <dbReference type="ARBA" id="ARBA00022630"/>
    </source>
</evidence>
<dbReference type="EMBL" id="CP021108">
    <property type="protein sequence ID" value="ARP81765.1"/>
    <property type="molecule type" value="Genomic_DNA"/>
</dbReference>
<dbReference type="PRINTS" id="PR00411">
    <property type="entry name" value="PNDRDTASEI"/>
</dbReference>
<evidence type="ECO:0000259" key="7">
    <source>
        <dbReference type="PROSITE" id="PS51379"/>
    </source>
</evidence>
<evidence type="ECO:0000256" key="1">
    <source>
        <dbReference type="ARBA" id="ARBA00001974"/>
    </source>
</evidence>
<evidence type="ECO:0000256" key="5">
    <source>
        <dbReference type="ARBA" id="ARBA00023002"/>
    </source>
</evidence>
<reference evidence="8 9" key="1">
    <citation type="submission" date="2017-05" db="EMBL/GenBank/DDBJ databases">
        <title>Complete and WGS of Bordetella genogroups.</title>
        <authorList>
            <person name="Spilker T."/>
            <person name="LiPuma J."/>
        </authorList>
    </citation>
    <scope>NUCLEOTIDE SEQUENCE [LARGE SCALE GENOMIC DNA]</scope>
    <source>
        <strain evidence="8 9">AU19157</strain>
    </source>
</reference>
<dbReference type="InterPro" id="IPR051473">
    <property type="entry name" value="P2Ox-like"/>
</dbReference>
<dbReference type="RefSeq" id="WP_086064950.1">
    <property type="nucleotide sequence ID" value="NZ_CP021108.1"/>
</dbReference>
<dbReference type="Gene3D" id="3.50.50.60">
    <property type="entry name" value="FAD/NAD(P)-binding domain"/>
    <property type="match status" value="2"/>
</dbReference>
<keyword evidence="9" id="KW-1185">Reference proteome</keyword>
<dbReference type="STRING" id="1416806.CAL12_13695"/>
<keyword evidence="3" id="KW-0285">Flavoprotein</keyword>
<feature type="domain" description="4Fe-4S ferredoxin-type" evidence="7">
    <location>
        <begin position="203"/>
        <end position="232"/>
    </location>
</feature>
<organism evidence="8 9">
    <name type="scientific">Bordetella genomosp. 8</name>
    <dbReference type="NCBI Taxonomy" id="1416806"/>
    <lineage>
        <taxon>Bacteria</taxon>
        <taxon>Pseudomonadati</taxon>
        <taxon>Pseudomonadota</taxon>
        <taxon>Betaproteobacteria</taxon>
        <taxon>Burkholderiales</taxon>
        <taxon>Alcaligenaceae</taxon>
        <taxon>Bordetella</taxon>
    </lineage>
</organism>